<keyword evidence="1" id="KW-1133">Transmembrane helix</keyword>
<name>A0ABP1PLB2_9HEXA</name>
<evidence type="ECO:0000313" key="3">
    <source>
        <dbReference type="Proteomes" id="UP001642540"/>
    </source>
</evidence>
<feature type="transmembrane region" description="Helical" evidence="1">
    <location>
        <begin position="74"/>
        <end position="93"/>
    </location>
</feature>
<evidence type="ECO:0000256" key="1">
    <source>
        <dbReference type="SAM" id="Phobius"/>
    </source>
</evidence>
<dbReference type="EMBL" id="CAXLJM020000001">
    <property type="protein sequence ID" value="CAL8068500.1"/>
    <property type="molecule type" value="Genomic_DNA"/>
</dbReference>
<reference evidence="2 3" key="1">
    <citation type="submission" date="2024-08" db="EMBL/GenBank/DDBJ databases">
        <authorList>
            <person name="Cucini C."/>
            <person name="Frati F."/>
        </authorList>
    </citation>
    <scope>NUCLEOTIDE SEQUENCE [LARGE SCALE GENOMIC DNA]</scope>
</reference>
<organism evidence="2 3">
    <name type="scientific">Orchesella dallaii</name>
    <dbReference type="NCBI Taxonomy" id="48710"/>
    <lineage>
        <taxon>Eukaryota</taxon>
        <taxon>Metazoa</taxon>
        <taxon>Ecdysozoa</taxon>
        <taxon>Arthropoda</taxon>
        <taxon>Hexapoda</taxon>
        <taxon>Collembola</taxon>
        <taxon>Entomobryomorpha</taxon>
        <taxon>Entomobryoidea</taxon>
        <taxon>Orchesellidae</taxon>
        <taxon>Orchesellinae</taxon>
        <taxon>Orchesella</taxon>
    </lineage>
</organism>
<dbReference type="Proteomes" id="UP001642540">
    <property type="component" value="Unassembled WGS sequence"/>
</dbReference>
<feature type="transmembrane region" description="Helical" evidence="1">
    <location>
        <begin position="43"/>
        <end position="62"/>
    </location>
</feature>
<evidence type="ECO:0000313" key="2">
    <source>
        <dbReference type="EMBL" id="CAL8068500.1"/>
    </source>
</evidence>
<comment type="caution">
    <text evidence="2">The sequence shown here is derived from an EMBL/GenBank/DDBJ whole genome shotgun (WGS) entry which is preliminary data.</text>
</comment>
<keyword evidence="1" id="KW-0812">Transmembrane</keyword>
<keyword evidence="3" id="KW-1185">Reference proteome</keyword>
<feature type="transmembrane region" description="Helical" evidence="1">
    <location>
        <begin position="261"/>
        <end position="285"/>
    </location>
</feature>
<sequence>MLHFHGFLSSCIKIHKSSFHIPGFAYTWDAKKDRFTALKRRSWIGWLALLSFLSVSNAFAVWKYNVEQDITKLSLGTISLTGLTVASWLLWFVSVKAKVCVQFLNGLLEMENQLEQKQLLRISDKGSYGGLMCGLLLLTDIITPWFLGIGAGLNPCSPPNLLVPFFQSRGSSDSQFHISIITKLTWITLTEFLAVSFINGIFWKAITESGDLSCVHVLVGCICQSTILKALKRSVGNLGGFDILTYRQMQILSSLFNESHVGILFVGLSGVSVLLTCFLHVLFQIVTTSSIEIPLPVAIWCVILVAQMVTTILFMFGKAGSLHSLHEENMQVAKMKIASSFEQKRKWRIEQRQLIRSCAPVKVAFGISNFVEKETPLNFLDFSINRFVDMLLLE</sequence>
<feature type="transmembrane region" description="Helical" evidence="1">
    <location>
        <begin position="297"/>
        <end position="316"/>
    </location>
</feature>
<gene>
    <name evidence="2" type="ORF">ODALV1_LOCUS301</name>
</gene>
<feature type="transmembrane region" description="Helical" evidence="1">
    <location>
        <begin position="128"/>
        <end position="153"/>
    </location>
</feature>
<protein>
    <recommendedName>
        <fullName evidence="4">Gustatory receptor</fullName>
    </recommendedName>
</protein>
<evidence type="ECO:0008006" key="4">
    <source>
        <dbReference type="Google" id="ProtNLM"/>
    </source>
</evidence>
<accession>A0ABP1PLB2</accession>
<keyword evidence="1" id="KW-0472">Membrane</keyword>
<proteinExistence type="predicted"/>